<feature type="chain" id="PRO_5005794118" evidence="1">
    <location>
        <begin position="19"/>
        <end position="163"/>
    </location>
</feature>
<dbReference type="AlphaFoldDB" id="A0A0M4EXF1"/>
<gene>
    <name evidence="3" type="ORF">Dbus_chr2Rg2249</name>
</gene>
<dbReference type="STRING" id="30019.A0A0M4EXF1"/>
<reference evidence="3 4" key="1">
    <citation type="submission" date="2015-08" db="EMBL/GenBank/DDBJ databases">
        <title>Ancestral chromatin configuration constrains chromatin evolution on differentiating sex chromosomes in Drosophila.</title>
        <authorList>
            <person name="Zhou Q."/>
            <person name="Bachtrog D."/>
        </authorList>
    </citation>
    <scope>NUCLEOTIDE SEQUENCE [LARGE SCALE GENOMIC DNA]</scope>
    <source>
        <tissue evidence="3">Whole larvae</tissue>
    </source>
</reference>
<dbReference type="InterPro" id="IPR001304">
    <property type="entry name" value="C-type_lectin-like"/>
</dbReference>
<name>A0A0M4EXF1_DROBS</name>
<accession>A0A0M4EXF1</accession>
<dbReference type="Proteomes" id="UP000494163">
    <property type="component" value="Chromosome 2R"/>
</dbReference>
<proteinExistence type="predicted"/>
<organism evidence="3 4">
    <name type="scientific">Drosophila busckii</name>
    <name type="common">Fruit fly</name>
    <dbReference type="NCBI Taxonomy" id="30019"/>
    <lineage>
        <taxon>Eukaryota</taxon>
        <taxon>Metazoa</taxon>
        <taxon>Ecdysozoa</taxon>
        <taxon>Arthropoda</taxon>
        <taxon>Hexapoda</taxon>
        <taxon>Insecta</taxon>
        <taxon>Pterygota</taxon>
        <taxon>Neoptera</taxon>
        <taxon>Endopterygota</taxon>
        <taxon>Diptera</taxon>
        <taxon>Brachycera</taxon>
        <taxon>Muscomorpha</taxon>
        <taxon>Ephydroidea</taxon>
        <taxon>Drosophilidae</taxon>
        <taxon>Drosophila</taxon>
    </lineage>
</organism>
<dbReference type="PROSITE" id="PS50041">
    <property type="entry name" value="C_TYPE_LECTIN_2"/>
    <property type="match status" value="1"/>
</dbReference>
<feature type="signal peptide" evidence="1">
    <location>
        <begin position="1"/>
        <end position="18"/>
    </location>
</feature>
<evidence type="ECO:0000313" key="4">
    <source>
        <dbReference type="Proteomes" id="UP000494163"/>
    </source>
</evidence>
<dbReference type="Pfam" id="PF00059">
    <property type="entry name" value="Lectin_C"/>
    <property type="match status" value="1"/>
</dbReference>
<evidence type="ECO:0000256" key="1">
    <source>
        <dbReference type="SAM" id="SignalP"/>
    </source>
</evidence>
<dbReference type="InterPro" id="IPR016186">
    <property type="entry name" value="C-type_lectin-like/link_sf"/>
</dbReference>
<dbReference type="InterPro" id="IPR016187">
    <property type="entry name" value="CTDL_fold"/>
</dbReference>
<evidence type="ECO:0000313" key="3">
    <source>
        <dbReference type="EMBL" id="ALC42670.1"/>
    </source>
</evidence>
<feature type="domain" description="C-type lectin" evidence="2">
    <location>
        <begin position="39"/>
        <end position="157"/>
    </location>
</feature>
<dbReference type="EMBL" id="CP012524">
    <property type="protein sequence ID" value="ALC42670.1"/>
    <property type="molecule type" value="Genomic_DNA"/>
</dbReference>
<dbReference type="SUPFAM" id="SSF56436">
    <property type="entry name" value="C-type lectin-like"/>
    <property type="match status" value="1"/>
</dbReference>
<keyword evidence="4" id="KW-1185">Reference proteome</keyword>
<dbReference type="Gene3D" id="3.10.100.10">
    <property type="entry name" value="Mannose-Binding Protein A, subunit A"/>
    <property type="match status" value="1"/>
</dbReference>
<keyword evidence="1" id="KW-0732">Signal</keyword>
<evidence type="ECO:0000259" key="2">
    <source>
        <dbReference type="PROSITE" id="PS50041"/>
    </source>
</evidence>
<sequence>MKSIGLFCLLCVVPWAQAQDSNQSESKEDESVVPFAYTDDAGTYTLFNDLRVSWFRAQEICVKQKLTLVSIPDATTYQAISDFLLKAPFTINEPLWTSGSNLANGKQFSWFGIYGEAFSYNKFAKNPGTAPRCVGIHGFSYIWTAENCSTNRYFICEKPTCPE</sequence>
<protein>
    <submittedName>
        <fullName evidence="3">Maker138</fullName>
    </submittedName>
</protein>
<dbReference type="OMA" id="HFLCEIA"/>
<dbReference type="CDD" id="cd00037">
    <property type="entry name" value="CLECT"/>
    <property type="match status" value="1"/>
</dbReference>
<dbReference type="SMART" id="SM00034">
    <property type="entry name" value="CLECT"/>
    <property type="match status" value="1"/>
</dbReference>
<dbReference type="OrthoDB" id="7357196at2759"/>